<comment type="cofactor">
    <cofactor evidence="1 6">
        <name>FAD</name>
        <dbReference type="ChEBI" id="CHEBI:57692"/>
    </cofactor>
</comment>
<evidence type="ECO:0000259" key="9">
    <source>
        <dbReference type="Pfam" id="PF02771"/>
    </source>
</evidence>
<dbReference type="Gene3D" id="1.20.140.10">
    <property type="entry name" value="Butyryl-CoA Dehydrogenase, subunit A, domain 3"/>
    <property type="match status" value="1"/>
</dbReference>
<evidence type="ECO:0000256" key="4">
    <source>
        <dbReference type="ARBA" id="ARBA00022827"/>
    </source>
</evidence>
<organism evidence="10 11">
    <name type="scientific">Parvibaculum sedimenti</name>
    <dbReference type="NCBI Taxonomy" id="2608632"/>
    <lineage>
        <taxon>Bacteria</taxon>
        <taxon>Pseudomonadati</taxon>
        <taxon>Pseudomonadota</taxon>
        <taxon>Alphaproteobacteria</taxon>
        <taxon>Hyphomicrobiales</taxon>
        <taxon>Parvibaculaceae</taxon>
        <taxon>Parvibaculum</taxon>
    </lineage>
</organism>
<evidence type="ECO:0000256" key="1">
    <source>
        <dbReference type="ARBA" id="ARBA00001974"/>
    </source>
</evidence>
<evidence type="ECO:0000256" key="6">
    <source>
        <dbReference type="RuleBase" id="RU362125"/>
    </source>
</evidence>
<evidence type="ECO:0000259" key="8">
    <source>
        <dbReference type="Pfam" id="PF02770"/>
    </source>
</evidence>
<gene>
    <name evidence="10" type="ORF">F2P47_06740</name>
</gene>
<dbReference type="EMBL" id="WESC01000005">
    <property type="protein sequence ID" value="KAB7740737.1"/>
    <property type="molecule type" value="Genomic_DNA"/>
</dbReference>
<proteinExistence type="inferred from homology"/>
<dbReference type="InterPro" id="IPR009075">
    <property type="entry name" value="AcylCo_DH/oxidase_C"/>
</dbReference>
<dbReference type="PANTHER" id="PTHR43292">
    <property type="entry name" value="ACYL-COA DEHYDROGENASE"/>
    <property type="match status" value="1"/>
</dbReference>
<dbReference type="GO" id="GO:0005886">
    <property type="term" value="C:plasma membrane"/>
    <property type="evidence" value="ECO:0007669"/>
    <property type="project" value="TreeGrafter"/>
</dbReference>
<keyword evidence="5 6" id="KW-0560">Oxidoreductase</keyword>
<dbReference type="AlphaFoldDB" id="A0A6N6VIN9"/>
<dbReference type="GO" id="GO:0050660">
    <property type="term" value="F:flavin adenine dinucleotide binding"/>
    <property type="evidence" value="ECO:0007669"/>
    <property type="project" value="InterPro"/>
</dbReference>
<dbReference type="InterPro" id="IPR006091">
    <property type="entry name" value="Acyl-CoA_Oxase/DH_mid-dom"/>
</dbReference>
<dbReference type="Gene3D" id="1.10.540.10">
    <property type="entry name" value="Acyl-CoA dehydrogenase/oxidase, N-terminal domain"/>
    <property type="match status" value="1"/>
</dbReference>
<evidence type="ECO:0000313" key="10">
    <source>
        <dbReference type="EMBL" id="KAB7740737.1"/>
    </source>
</evidence>
<dbReference type="InterPro" id="IPR052161">
    <property type="entry name" value="Mycobact_Acyl-CoA_DH"/>
</dbReference>
<dbReference type="InterPro" id="IPR013786">
    <property type="entry name" value="AcylCoA_DH/ox_N"/>
</dbReference>
<dbReference type="Pfam" id="PF00441">
    <property type="entry name" value="Acyl-CoA_dh_1"/>
    <property type="match status" value="1"/>
</dbReference>
<dbReference type="Pfam" id="PF02770">
    <property type="entry name" value="Acyl-CoA_dh_M"/>
    <property type="match status" value="1"/>
</dbReference>
<evidence type="ECO:0000259" key="7">
    <source>
        <dbReference type="Pfam" id="PF00441"/>
    </source>
</evidence>
<feature type="domain" description="Acyl-CoA dehydrogenase/oxidase N-terminal" evidence="9">
    <location>
        <begin position="9"/>
        <end position="123"/>
    </location>
</feature>
<dbReference type="InterPro" id="IPR036250">
    <property type="entry name" value="AcylCo_DH-like_C"/>
</dbReference>
<keyword evidence="11" id="KW-1185">Reference proteome</keyword>
<comment type="caution">
    <text evidence="10">The sequence shown here is derived from an EMBL/GenBank/DDBJ whole genome shotgun (WGS) entry which is preliminary data.</text>
</comment>
<dbReference type="GO" id="GO:0016627">
    <property type="term" value="F:oxidoreductase activity, acting on the CH-CH group of donors"/>
    <property type="evidence" value="ECO:0007669"/>
    <property type="project" value="InterPro"/>
</dbReference>
<comment type="similarity">
    <text evidence="2 6">Belongs to the acyl-CoA dehydrogenase family.</text>
</comment>
<feature type="domain" description="Acyl-CoA dehydrogenase/oxidase C-terminal" evidence="7">
    <location>
        <begin position="233"/>
        <end position="409"/>
    </location>
</feature>
<dbReference type="Pfam" id="PF02771">
    <property type="entry name" value="Acyl-CoA_dh_N"/>
    <property type="match status" value="1"/>
</dbReference>
<feature type="domain" description="Acyl-CoA oxidase/dehydrogenase middle" evidence="8">
    <location>
        <begin position="127"/>
        <end position="219"/>
    </location>
</feature>
<dbReference type="PANTHER" id="PTHR43292:SF3">
    <property type="entry name" value="ACYL-COA DEHYDROGENASE FADE29"/>
    <property type="match status" value="1"/>
</dbReference>
<dbReference type="InterPro" id="IPR009100">
    <property type="entry name" value="AcylCoA_DH/oxidase_NM_dom_sf"/>
</dbReference>
<keyword evidence="3 6" id="KW-0285">Flavoprotein</keyword>
<dbReference type="SUPFAM" id="SSF56645">
    <property type="entry name" value="Acyl-CoA dehydrogenase NM domain-like"/>
    <property type="match status" value="1"/>
</dbReference>
<reference evidence="10 11" key="1">
    <citation type="submission" date="2019-09" db="EMBL/GenBank/DDBJ databases">
        <title>Parvibaculum sedimenti sp. nov., isolated from sediment.</title>
        <authorList>
            <person name="Wang Y."/>
        </authorList>
    </citation>
    <scope>NUCLEOTIDE SEQUENCE [LARGE SCALE GENOMIC DNA]</scope>
    <source>
        <strain evidence="10 11">HXT-9</strain>
    </source>
</reference>
<evidence type="ECO:0000256" key="5">
    <source>
        <dbReference type="ARBA" id="ARBA00023002"/>
    </source>
</evidence>
<dbReference type="InterPro" id="IPR046373">
    <property type="entry name" value="Acyl-CoA_Oxase/DH_mid-dom_sf"/>
</dbReference>
<evidence type="ECO:0000313" key="11">
    <source>
        <dbReference type="Proteomes" id="UP000468901"/>
    </source>
</evidence>
<sequence>MDLSLSARDSAFRDEVRRFLDEKLTPDLRETGKLMTSVYADYDTTMRWHRALYEKGWVAPAWPVEYGGCDWTVMQHYIFASEFATAGAPPLSPMGVGMCGPVLIGHGAPEQKAYYLPRILSGEDFWCQGYSEPGSGSDLASLQMSAVDMGDHFLCNGSKIWTTHANYANRIFNLVRTSKEDIPQRGITFLLIDMDTPGVKVEPLIMLSGEHIQNQVFFTDVKVPKANVVGKVGQGWTVAKYLMEFERGGHAYAPGLHARLKRIRAMAAEERGSDSARLIDNPSFAGKLASAEVEITALEFTEHRIMSALSQGGAPGPESSLLKTRGTEVSQHLTELALETIAHYALPYQPHATHPGGPVPGFVPPKGNASPVGPQHSWPVTAKYLNDRAGSIYAGTNEIQRNIMAKAVLGL</sequence>
<dbReference type="Gene3D" id="2.40.110.10">
    <property type="entry name" value="Butyryl-CoA Dehydrogenase, subunit A, domain 2"/>
    <property type="match status" value="1"/>
</dbReference>
<dbReference type="RefSeq" id="WP_152215548.1">
    <property type="nucleotide sequence ID" value="NZ_JBAQYD010000263.1"/>
</dbReference>
<keyword evidence="4 6" id="KW-0274">FAD</keyword>
<dbReference type="InterPro" id="IPR037069">
    <property type="entry name" value="AcylCoA_DH/ox_N_sf"/>
</dbReference>
<name>A0A6N6VIN9_9HYPH</name>
<accession>A0A6N6VIN9</accession>
<evidence type="ECO:0000256" key="3">
    <source>
        <dbReference type="ARBA" id="ARBA00022630"/>
    </source>
</evidence>
<protein>
    <submittedName>
        <fullName evidence="10">Acyl-CoA dehydrogenase</fullName>
    </submittedName>
</protein>
<dbReference type="SUPFAM" id="SSF47203">
    <property type="entry name" value="Acyl-CoA dehydrogenase C-terminal domain-like"/>
    <property type="match status" value="1"/>
</dbReference>
<evidence type="ECO:0000256" key="2">
    <source>
        <dbReference type="ARBA" id="ARBA00009347"/>
    </source>
</evidence>
<dbReference type="Proteomes" id="UP000468901">
    <property type="component" value="Unassembled WGS sequence"/>
</dbReference>